<organism evidence="3 4">
    <name type="scientific">Glaciimonas soli</name>
    <dbReference type="NCBI Taxonomy" id="2590999"/>
    <lineage>
        <taxon>Bacteria</taxon>
        <taxon>Pseudomonadati</taxon>
        <taxon>Pseudomonadota</taxon>
        <taxon>Betaproteobacteria</taxon>
        <taxon>Burkholderiales</taxon>
        <taxon>Oxalobacteraceae</taxon>
        <taxon>Glaciimonas</taxon>
    </lineage>
</organism>
<evidence type="ECO:0000313" key="4">
    <source>
        <dbReference type="Proteomes" id="UP000451565"/>
    </source>
</evidence>
<feature type="transmembrane region" description="Helical" evidence="2">
    <location>
        <begin position="99"/>
        <end position="119"/>
    </location>
</feature>
<accession>A0A843YQS1</accession>
<feature type="transmembrane region" description="Helical" evidence="2">
    <location>
        <begin position="318"/>
        <end position="339"/>
    </location>
</feature>
<feature type="compositionally biased region" description="Basic and acidic residues" evidence="1">
    <location>
        <begin position="47"/>
        <end position="73"/>
    </location>
</feature>
<feature type="transmembrane region" description="Helical" evidence="2">
    <location>
        <begin position="283"/>
        <end position="306"/>
    </location>
</feature>
<keyword evidence="4" id="KW-1185">Reference proteome</keyword>
<dbReference type="AlphaFoldDB" id="A0A843YQS1"/>
<proteinExistence type="predicted"/>
<sequence>MNKENNVLSVNQKNVVHSSNSEMQEKIVQPTSTWFSQIKAAIFRTHTKTDEQGERPPRDVEIHSAESHGGVKSDPLEEMKRMKEFYKEFVAIGKDTLEVGWKLAPLAFLPTGLLLWVYLRSIHWTGLFQDSAMAVSGLVFLFVAALFLAFAVLLQFVAPSVILICTVSGYAQNRFMPKYVANIYRWALVGWLIGVSLIIWWDNSNGKWIALALPIVTSLIYLFVYMRKEPTLLPGKSTFAWFMKNAGWSLAATFTVASTSLPLVIGLQIAGHVPNIEEGWQTWVAMGVCIGISAISLVPGLMYLGARTSSMGAYRPMKFAIGGVVFISYVVISSVVFFAPVSSTVLRLSGIYSNELQTFQVREPTLTPVFTAVGLNVTKKEDLTLVRAYLRYGFGGYKLLCANKFNPATVSQEAVKKARLDKKPDPGIVGGSHCAPAYPNEVREIRE</sequence>
<evidence type="ECO:0000256" key="2">
    <source>
        <dbReference type="SAM" id="Phobius"/>
    </source>
</evidence>
<evidence type="ECO:0000256" key="1">
    <source>
        <dbReference type="SAM" id="MobiDB-lite"/>
    </source>
</evidence>
<comment type="caution">
    <text evidence="3">The sequence shown here is derived from an EMBL/GenBank/DDBJ whole genome shotgun (WGS) entry which is preliminary data.</text>
</comment>
<name>A0A843YQS1_9BURK</name>
<keyword evidence="2" id="KW-1133">Transmembrane helix</keyword>
<gene>
    <name evidence="3" type="ORF">GEV47_00050</name>
</gene>
<keyword evidence="2" id="KW-0812">Transmembrane</keyword>
<dbReference type="OrthoDB" id="9004031at2"/>
<evidence type="ECO:0000313" key="3">
    <source>
        <dbReference type="EMBL" id="MQQ99075.1"/>
    </source>
</evidence>
<reference evidence="3 4" key="1">
    <citation type="submission" date="2019-10" db="EMBL/GenBank/DDBJ databases">
        <title>Glaciimonas soli sp. nov., a psychrophilic bacterium isolated from the forest soil of a high elevation mountain in Taiwan.</title>
        <authorList>
            <person name="Wang L.-T."/>
            <person name="Shieh W.Y."/>
        </authorList>
    </citation>
    <scope>NUCLEOTIDE SEQUENCE [LARGE SCALE GENOMIC DNA]</scope>
    <source>
        <strain evidence="3 4">GS1</strain>
    </source>
</reference>
<dbReference type="EMBL" id="WINI01000001">
    <property type="protein sequence ID" value="MQQ99075.1"/>
    <property type="molecule type" value="Genomic_DNA"/>
</dbReference>
<feature type="transmembrane region" description="Helical" evidence="2">
    <location>
        <begin position="247"/>
        <end position="271"/>
    </location>
</feature>
<feature type="region of interest" description="Disordered" evidence="1">
    <location>
        <begin position="46"/>
        <end position="73"/>
    </location>
</feature>
<dbReference type="RefSeq" id="WP_153232695.1">
    <property type="nucleotide sequence ID" value="NZ_WINI01000001.1"/>
</dbReference>
<keyword evidence="2" id="KW-0472">Membrane</keyword>
<feature type="transmembrane region" description="Helical" evidence="2">
    <location>
        <begin position="183"/>
        <end position="201"/>
    </location>
</feature>
<feature type="transmembrane region" description="Helical" evidence="2">
    <location>
        <begin position="139"/>
        <end position="171"/>
    </location>
</feature>
<feature type="transmembrane region" description="Helical" evidence="2">
    <location>
        <begin position="207"/>
        <end position="226"/>
    </location>
</feature>
<protein>
    <submittedName>
        <fullName evidence="3">Uncharacterized protein</fullName>
    </submittedName>
</protein>
<dbReference type="Proteomes" id="UP000451565">
    <property type="component" value="Unassembled WGS sequence"/>
</dbReference>